<evidence type="ECO:0000313" key="2">
    <source>
        <dbReference type="EMBL" id="ROT42346.1"/>
    </source>
</evidence>
<feature type="compositionally biased region" description="Polar residues" evidence="1">
    <location>
        <begin position="946"/>
        <end position="956"/>
    </location>
</feature>
<dbReference type="AlphaFoldDB" id="A0A3N2Q6L2"/>
<accession>A0A3N2Q6L2</accession>
<feature type="compositionally biased region" description="Polar residues" evidence="1">
    <location>
        <begin position="793"/>
        <end position="812"/>
    </location>
</feature>
<feature type="compositionally biased region" description="Low complexity" evidence="1">
    <location>
        <begin position="882"/>
        <end position="893"/>
    </location>
</feature>
<protein>
    <recommendedName>
        <fullName evidence="4">Gastric mucin-like protein</fullName>
    </recommendedName>
</protein>
<evidence type="ECO:0000313" key="3">
    <source>
        <dbReference type="Proteomes" id="UP000272025"/>
    </source>
</evidence>
<dbReference type="Proteomes" id="UP000272025">
    <property type="component" value="Unassembled WGS sequence"/>
</dbReference>
<feature type="compositionally biased region" description="Pro residues" evidence="1">
    <location>
        <begin position="894"/>
        <end position="906"/>
    </location>
</feature>
<organism evidence="2 3">
    <name type="scientific">Sodiomyces alkalinus (strain CBS 110278 / VKM F-3762 / F11)</name>
    <name type="common">Alkaliphilic filamentous fungus</name>
    <dbReference type="NCBI Taxonomy" id="1314773"/>
    <lineage>
        <taxon>Eukaryota</taxon>
        <taxon>Fungi</taxon>
        <taxon>Dikarya</taxon>
        <taxon>Ascomycota</taxon>
        <taxon>Pezizomycotina</taxon>
        <taxon>Sordariomycetes</taxon>
        <taxon>Hypocreomycetidae</taxon>
        <taxon>Glomerellales</taxon>
        <taxon>Plectosphaerellaceae</taxon>
        <taxon>Sodiomyces</taxon>
    </lineage>
</organism>
<feature type="compositionally biased region" description="Polar residues" evidence="1">
    <location>
        <begin position="504"/>
        <end position="514"/>
    </location>
</feature>
<dbReference type="RefSeq" id="XP_028470152.1">
    <property type="nucleotide sequence ID" value="XM_028606710.1"/>
</dbReference>
<dbReference type="OrthoDB" id="5401106at2759"/>
<proteinExistence type="predicted"/>
<name>A0A3N2Q6L2_SODAK</name>
<sequence>MSSTMPEPVAYHGGLVALEGAADIIATQLRLLPTSPQISILPPIQNYLDEAGTDELFDAEKFIKRIHHALIARNEAALSFLKDSTPSNKRLVFMNGGTPSAHALCIKAISEHETDGDVSQAQFLFNRLAKHGLSGLDDDFVHRRGRSSYQYLEISDLDPTLKAMRAADALDRRTANLQPSTDIDLTIATRSRSMSLPMCSYDDRFGDAAPFYVFGLKPDPDASDDQEAIGTPGVMAPRLAVESADQPSTEGADWPTSFLFSRYTGFPPGSPSCAGEAYDSFFSVPPSTPPANPLIDMLSPRSDFSVHSSDPLVLGRASVIHMRPVTRKPTLMRTKSLDRLYRDGIQSYDDVAHFQAEPAIAQREAYHHDGHPYSYLQEASRTLESTSLTPSCHARPRSLWAHSNCVPFTLSPVPPMKKKQKTAYVDRGTDADDLLQPEPPFQAVLPFTEDLVIHLKDAKLDHTLDSIIRAFKSGTYPLRPPETSDPASRYEDEDDLSGPDTPVSPMTGSVATANNGRVIEPQLTPLKAIETDEYDPFAYQSPPLQSAKLFHVAHLMRTPALPTPSQPLSSPASSPEQRGKFCDCDITICKTAVAIQNALRSILNLYFPPDDHGYHHFHFSLLPEMGGGLWKPVFRDADPGSPRTDHRRIDQVLAIGSQRGIKKSYLSGISNQLEKLGKKSGEVSRSGRLDFRYLVANAMQAFTAQPLAHQTHDNPFTNSYLLATLIIPHLETYFVTHSEVRFLLLEYPPDHLPTVLALQNLIGVDLMKVAQVVDSNADEPLPFTHIRGGSLGRVSNDSSRPGSAASHAQRSTPSPPPSAAPENVSISKANFLLTATATDTEITTFISTIRNLLIEVSRFYAPEDTSKSKVAKRTPAPLSPAFSPFPSLGLNSPPLSPPPVSPPPPVGRTTTLRPPSPALSYKAPSIAETVRTTRSGRSRQGRLYRLSNTPENRNSIDTLDLEDDSDCDMEERRLMPIYPGKPPVQKGNSRKALRFLGLA</sequence>
<dbReference type="GeneID" id="39575188"/>
<dbReference type="EMBL" id="ML119051">
    <property type="protein sequence ID" value="ROT42346.1"/>
    <property type="molecule type" value="Genomic_DNA"/>
</dbReference>
<dbReference type="STRING" id="1314773.A0A3N2Q6L2"/>
<reference evidence="2 3" key="1">
    <citation type="journal article" date="2018" name="Mol. Ecol.">
        <title>The obligate alkalophilic soda-lake fungus Sodiomyces alkalinus has shifted to a protein diet.</title>
        <authorList>
            <person name="Grum-Grzhimaylo A.A."/>
            <person name="Falkoski D.L."/>
            <person name="van den Heuvel J."/>
            <person name="Valero-Jimenez C.A."/>
            <person name="Min B."/>
            <person name="Choi I.G."/>
            <person name="Lipzen A."/>
            <person name="Daum C.G."/>
            <person name="Aanen D.K."/>
            <person name="Tsang A."/>
            <person name="Henrissat B."/>
            <person name="Bilanenko E.N."/>
            <person name="de Vries R.P."/>
            <person name="van Kan J.A.L."/>
            <person name="Grigoriev I.V."/>
            <person name="Debets A.J.M."/>
        </authorList>
    </citation>
    <scope>NUCLEOTIDE SEQUENCE [LARGE SCALE GENOMIC DNA]</scope>
    <source>
        <strain evidence="2 3">F11</strain>
    </source>
</reference>
<feature type="region of interest" description="Disordered" evidence="1">
    <location>
        <begin position="882"/>
        <end position="956"/>
    </location>
</feature>
<evidence type="ECO:0008006" key="4">
    <source>
        <dbReference type="Google" id="ProtNLM"/>
    </source>
</evidence>
<keyword evidence="3" id="KW-1185">Reference proteome</keyword>
<evidence type="ECO:0000256" key="1">
    <source>
        <dbReference type="SAM" id="MobiDB-lite"/>
    </source>
</evidence>
<gene>
    <name evidence="2" type="ORF">SODALDRAFT_13209</name>
</gene>
<feature type="region of interest" description="Disordered" evidence="1">
    <location>
        <begin position="784"/>
        <end position="823"/>
    </location>
</feature>
<feature type="region of interest" description="Disordered" evidence="1">
    <location>
        <begin position="475"/>
        <end position="514"/>
    </location>
</feature>